<keyword evidence="12" id="KW-0175">Coiled coil</keyword>
<dbReference type="InterPro" id="IPR003856">
    <property type="entry name" value="LPS_length_determ_N"/>
</dbReference>
<dbReference type="PANTHER" id="PTHR32309">
    <property type="entry name" value="TYROSINE-PROTEIN KINASE"/>
    <property type="match status" value="1"/>
</dbReference>
<keyword evidence="6" id="KW-0448">Lipopolysaccharide biosynthesis</keyword>
<dbReference type="InterPro" id="IPR050445">
    <property type="entry name" value="Bact_polysacc_biosynth/exp"/>
</dbReference>
<keyword evidence="18" id="KW-1185">Reference proteome</keyword>
<evidence type="ECO:0000256" key="12">
    <source>
        <dbReference type="SAM" id="Coils"/>
    </source>
</evidence>
<evidence type="ECO:0000313" key="15">
    <source>
        <dbReference type="EMBL" id="KOC89234.1"/>
    </source>
</evidence>
<dbReference type="AlphaFoldDB" id="A0A0L7T1B7"/>
<protein>
    <recommendedName>
        <fullName evidence="10">Chain length determinant protein</fullName>
    </recommendedName>
    <alternativeName>
        <fullName evidence="11">Polysaccharide antigen chain regulator</fullName>
    </alternativeName>
</protein>
<dbReference type="SUPFAM" id="SSF160355">
    <property type="entry name" value="Bacterial polysaccharide co-polymerase-like"/>
    <property type="match status" value="1"/>
</dbReference>
<dbReference type="PATRIC" id="fig|1560201.3.peg.578"/>
<keyword evidence="3" id="KW-1003">Cell membrane</keyword>
<comment type="subcellular location">
    <subcellularLocation>
        <location evidence="1">Cell inner membrane</location>
        <topology evidence="1">Multi-pass membrane protein</topology>
    </subcellularLocation>
</comment>
<evidence type="ECO:0000256" key="4">
    <source>
        <dbReference type="ARBA" id="ARBA00022519"/>
    </source>
</evidence>
<evidence type="ECO:0000313" key="18">
    <source>
        <dbReference type="Proteomes" id="UP000037088"/>
    </source>
</evidence>
<keyword evidence="8 13" id="KW-0472">Membrane</keyword>
<proteinExistence type="inferred from homology"/>
<evidence type="ECO:0000256" key="10">
    <source>
        <dbReference type="ARBA" id="ARBA00039982"/>
    </source>
</evidence>
<comment type="similarity">
    <text evidence="9">Belongs to the WzzB/Cld/Rol family.</text>
</comment>
<dbReference type="EMBL" id="JRXF01000038">
    <property type="protein sequence ID" value="KOC89234.1"/>
    <property type="molecule type" value="Genomic_DNA"/>
</dbReference>
<dbReference type="NCBIfam" id="NF012015">
    <property type="entry name" value="PRK15471.1"/>
    <property type="match status" value="1"/>
</dbReference>
<evidence type="ECO:0000256" key="3">
    <source>
        <dbReference type="ARBA" id="ARBA00022475"/>
    </source>
</evidence>
<keyword evidence="7 13" id="KW-1133">Transmembrane helix</keyword>
<dbReference type="GO" id="GO:0009103">
    <property type="term" value="P:lipopolysaccharide biosynthetic process"/>
    <property type="evidence" value="ECO:0007669"/>
    <property type="project" value="UniProtKB-KW"/>
</dbReference>
<reference evidence="17 18" key="1">
    <citation type="journal article" date="2015" name="Int. J. Syst. Evol. Microbiol.">
        <title>Erwinia iniecta sp. nov., isolated from Russian wheat aphids (Diuraphis noxia).</title>
        <authorList>
            <person name="Campillo T."/>
            <person name="Luna E."/>
            <person name="Portier P."/>
            <person name="Fischer-Le Saux M."/>
            <person name="Lapitan N."/>
            <person name="Tisserat N.A."/>
            <person name="Leach J.E."/>
        </authorList>
    </citation>
    <scope>NUCLEOTIDE SEQUENCE [LARGE SCALE GENOMIC DNA]</scope>
    <source>
        <strain evidence="16 18">B120</strain>
        <strain evidence="15 17">B149</strain>
    </source>
</reference>
<dbReference type="PANTHER" id="PTHR32309:SF29">
    <property type="entry name" value="CHAIN LENGTH DETERMINANT PROTEIN"/>
    <property type="match status" value="1"/>
</dbReference>
<dbReference type="Pfam" id="PF02706">
    <property type="entry name" value="Wzz"/>
    <property type="match status" value="1"/>
</dbReference>
<dbReference type="Proteomes" id="UP000036851">
    <property type="component" value="Unassembled WGS sequence"/>
</dbReference>
<keyword evidence="5 13" id="KW-0812">Transmembrane</keyword>
<evidence type="ECO:0000256" key="13">
    <source>
        <dbReference type="SAM" id="Phobius"/>
    </source>
</evidence>
<accession>A0A0L7T1B7</accession>
<keyword evidence="4" id="KW-0997">Cell inner membrane</keyword>
<feature type="domain" description="Polysaccharide chain length determinant N-terminal" evidence="14">
    <location>
        <begin position="10"/>
        <end position="89"/>
    </location>
</feature>
<evidence type="ECO:0000256" key="7">
    <source>
        <dbReference type="ARBA" id="ARBA00022989"/>
    </source>
</evidence>
<evidence type="ECO:0000256" key="8">
    <source>
        <dbReference type="ARBA" id="ARBA00023136"/>
    </source>
</evidence>
<feature type="transmembrane region" description="Helical" evidence="13">
    <location>
        <begin position="26"/>
        <end position="45"/>
    </location>
</feature>
<evidence type="ECO:0000256" key="1">
    <source>
        <dbReference type="ARBA" id="ARBA00004429"/>
    </source>
</evidence>
<dbReference type="STRING" id="1560201.NG42_02685"/>
<name>A0A0L7T1B7_9GAMM</name>
<feature type="coiled-coil region" evidence="12">
    <location>
        <begin position="180"/>
        <end position="207"/>
    </location>
</feature>
<evidence type="ECO:0000256" key="2">
    <source>
        <dbReference type="ARBA" id="ARBA00004756"/>
    </source>
</evidence>
<evidence type="ECO:0000256" key="6">
    <source>
        <dbReference type="ARBA" id="ARBA00022985"/>
    </source>
</evidence>
<dbReference type="Gene3D" id="3.30.1890.10">
    <property type="entry name" value="FepE-like"/>
    <property type="match status" value="1"/>
</dbReference>
<evidence type="ECO:0000256" key="5">
    <source>
        <dbReference type="ARBA" id="ARBA00022692"/>
    </source>
</evidence>
<dbReference type="GO" id="GO:0005886">
    <property type="term" value="C:plasma membrane"/>
    <property type="evidence" value="ECO:0007669"/>
    <property type="project" value="UniProtKB-SubCell"/>
</dbReference>
<comment type="pathway">
    <text evidence="2">Bacterial outer membrane biogenesis; lipopolysaccharide biosynthesis.</text>
</comment>
<dbReference type="Proteomes" id="UP000037088">
    <property type="component" value="Unassembled WGS sequence"/>
</dbReference>
<sequence>MRQTFYNNNDELDLLDVIAQLWRGKVTIIVATVVMMIIAGIYLVVAKEKWTSESIITTPSAGQVANYNAALNVLYAQYPQDKLAINDLQRQLFARFSASISALSGSLQNLEDPLDLKVDQVVKGQNDPLSVTFSAENAKQAQQELMEYIKSVNDDVVDDFGADIKRNLAVKERELGELLISQVEVAKDKKQQRVEVLKQALKIAEASGVEQSQLRQAEFLSDDTLYLLGTTALNAMIVNESTKPLPFDDYYYSTQRALLSIKNLKIQVDNLQSYRFIMKPDLPFRRDSPKRTLTMLLAIVFGGLIGSAIVLGRNMVHNYRDTHQVR</sequence>
<evidence type="ECO:0000313" key="17">
    <source>
        <dbReference type="Proteomes" id="UP000036851"/>
    </source>
</evidence>
<evidence type="ECO:0000256" key="11">
    <source>
        <dbReference type="ARBA" id="ARBA00042235"/>
    </source>
</evidence>
<comment type="caution">
    <text evidence="15">The sequence shown here is derived from an EMBL/GenBank/DDBJ whole genome shotgun (WGS) entry which is preliminary data.</text>
</comment>
<organism evidence="15 17">
    <name type="scientific">Winslowiella iniecta</name>
    <dbReference type="NCBI Taxonomy" id="1560201"/>
    <lineage>
        <taxon>Bacteria</taxon>
        <taxon>Pseudomonadati</taxon>
        <taxon>Pseudomonadota</taxon>
        <taxon>Gammaproteobacteria</taxon>
        <taxon>Enterobacterales</taxon>
        <taxon>Erwiniaceae</taxon>
        <taxon>Winslowiella</taxon>
    </lineage>
</organism>
<dbReference type="GO" id="GO:0004713">
    <property type="term" value="F:protein tyrosine kinase activity"/>
    <property type="evidence" value="ECO:0007669"/>
    <property type="project" value="TreeGrafter"/>
</dbReference>
<dbReference type="EMBL" id="JRXE01000003">
    <property type="protein sequence ID" value="KOC92237.1"/>
    <property type="molecule type" value="Genomic_DNA"/>
</dbReference>
<evidence type="ECO:0000313" key="16">
    <source>
        <dbReference type="EMBL" id="KOC92237.1"/>
    </source>
</evidence>
<evidence type="ECO:0000259" key="14">
    <source>
        <dbReference type="Pfam" id="PF02706"/>
    </source>
</evidence>
<gene>
    <name evidence="16" type="ORF">NG42_02685</name>
    <name evidence="15" type="ORF">NG43_19030</name>
</gene>
<feature type="transmembrane region" description="Helical" evidence="13">
    <location>
        <begin position="293"/>
        <end position="312"/>
    </location>
</feature>
<evidence type="ECO:0000256" key="9">
    <source>
        <dbReference type="ARBA" id="ARBA00038118"/>
    </source>
</evidence>